<feature type="region of interest" description="Disordered" evidence="1">
    <location>
        <begin position="1"/>
        <end position="30"/>
    </location>
</feature>
<accession>A0A2G7T9C4</accession>
<organism evidence="2">
    <name type="scientific">Chryseobacterium sp. B5</name>
    <dbReference type="NCBI Taxonomy" id="2050562"/>
    <lineage>
        <taxon>Bacteria</taxon>
        <taxon>Pseudomonadati</taxon>
        <taxon>Bacteroidota</taxon>
        <taxon>Flavobacteriia</taxon>
        <taxon>Flavobacteriales</taxon>
        <taxon>Weeksellaceae</taxon>
        <taxon>Chryseobacterium group</taxon>
        <taxon>Chryseobacterium</taxon>
    </lineage>
</organism>
<proteinExistence type="predicted"/>
<gene>
    <name evidence="2" type="ORF">CTI11_07035</name>
</gene>
<name>A0A2G7T9C4_9FLAO</name>
<sequence>MATTPTNPVQPTPAVPLPAPPTLSDPDNFDERGDAFVAALSPMQQAINALADNAYTNALVIFGKAESAATSASTATQAAGQADTYRQQASSYASVAIGARDAAKGYAESVSSSLAIVDSRLLGGRALPPTTNNQGGVIAVGAMYYNTGSDPALKDRWYIWGGTEWKLGPGDYTGAFLPLAGGKMLGSLKVRPNATGEEAPQAQEVVPRAVAYFDKSTPMSAAPVGVVCFFESGDGGGADWPYRTNVSIHGWIVETWDRAGARSVQEATFTLSGFLSTYSKFRRYRHDANWSAWTREISDLDFRERVVTANTGVGPGAAKLYFVDPKVGSIHHVIVEYNTHFAQALRDFGDQATLRMQFSGGAWPVSFGADIRFPVGVSMPTYTAGQIVTVTFVWTRAGYIDAFVAGVHTA</sequence>
<dbReference type="EMBL" id="PEKC01000017">
    <property type="protein sequence ID" value="PII36494.1"/>
    <property type="molecule type" value="Genomic_DNA"/>
</dbReference>
<reference evidence="2" key="1">
    <citation type="submission" date="2017-10" db="EMBL/GenBank/DDBJ databases">
        <title>Chryseobacterium sp. B5 is a hydrocarbonoclastic and plant growth promoting bacterium.</title>
        <authorList>
            <person name="Thijs S."/>
            <person name="Gkorezis P."/>
            <person name="Van Hamme J."/>
        </authorList>
    </citation>
    <scope>NUCLEOTIDE SEQUENCE</scope>
    <source>
        <strain evidence="2">B5</strain>
    </source>
</reference>
<protein>
    <submittedName>
        <fullName evidence="2">Uncharacterized protein</fullName>
    </submittedName>
</protein>
<dbReference type="AlphaFoldDB" id="A0A2G7T9C4"/>
<evidence type="ECO:0000256" key="1">
    <source>
        <dbReference type="SAM" id="MobiDB-lite"/>
    </source>
</evidence>
<comment type="caution">
    <text evidence="2">The sequence shown here is derived from an EMBL/GenBank/DDBJ whole genome shotgun (WGS) entry which is preliminary data.</text>
</comment>
<evidence type="ECO:0000313" key="2">
    <source>
        <dbReference type="EMBL" id="PII36494.1"/>
    </source>
</evidence>
<feature type="compositionally biased region" description="Pro residues" evidence="1">
    <location>
        <begin position="8"/>
        <end position="23"/>
    </location>
</feature>